<evidence type="ECO:0000256" key="4">
    <source>
        <dbReference type="ARBA" id="ARBA00022741"/>
    </source>
</evidence>
<protein>
    <submittedName>
        <fullName evidence="11">Uncharacterized protein</fullName>
    </submittedName>
</protein>
<evidence type="ECO:0000313" key="12">
    <source>
        <dbReference type="Proteomes" id="UP000327013"/>
    </source>
</evidence>
<dbReference type="InterPro" id="IPR050905">
    <property type="entry name" value="Plant_NBS-LRR"/>
</dbReference>
<keyword evidence="5" id="KW-0611">Plant defense</keyword>
<evidence type="ECO:0000259" key="7">
    <source>
        <dbReference type="Pfam" id="PF00931"/>
    </source>
</evidence>
<dbReference type="AlphaFoldDB" id="A0A5N6RWC1"/>
<keyword evidence="3" id="KW-0677">Repeat</keyword>
<dbReference type="InterPro" id="IPR003591">
    <property type="entry name" value="Leu-rich_rpt_typical-subtyp"/>
</dbReference>
<accession>A0A5N6RWC1</accession>
<keyword evidence="2" id="KW-0433">Leucine-rich repeat</keyword>
<feature type="domain" description="Disease resistance protein At4g27190-like leucine-rich repeats" evidence="8">
    <location>
        <begin position="812"/>
        <end position="938"/>
    </location>
</feature>
<dbReference type="InterPro" id="IPR002182">
    <property type="entry name" value="NB-ARC"/>
</dbReference>
<name>A0A5N6RWC1_9ROSI</name>
<evidence type="ECO:0000256" key="5">
    <source>
        <dbReference type="ARBA" id="ARBA00022821"/>
    </source>
</evidence>
<dbReference type="GO" id="GO:0043531">
    <property type="term" value="F:ADP binding"/>
    <property type="evidence" value="ECO:0007669"/>
    <property type="project" value="InterPro"/>
</dbReference>
<dbReference type="OrthoDB" id="736010at2759"/>
<dbReference type="PRINTS" id="PR00364">
    <property type="entry name" value="DISEASERSIST"/>
</dbReference>
<sequence>MEMLVSIIGSVLAETGRLLCGSIYSKIKDTVKFQSNLDVLEKEMKPLLALRDGVKNETELARKEGKVLKTQVTEWLKEVEELQPEVNHIQAVKLSRRSLNCSKRYRISREVAKRLKKIEGLLKDGSSHSGAVAVTHSLPRVVEHVPGPTILDQTTSSKTLAKTMALLSDDGVRRIGIWGMGGVGKTTLVRNLNNKLKNISSMPPFGIVIWVTISKNFDMKKVQTQIAQRLNLEAKMEESLERMAIRLYQRLEKEEKFLLILDDVWERIDLDTLGVPQPEVHQGSKIILTSRFLDVCRDMMTDDQVKVDVLNDEEAWQLFSRNAGNVVTLECIEPFARAIAKRCCGLPLAIITMGTAMRGKTIVELWKHALNELQRSVPCTGGVEDKLYKPLKWSYDSLEGKNIKPCFLYCSLFPEDFSIEISELVQYWLAEGLIDEQENYEDSVNRGIALIENLKDSCLLEDGVRKDTVKMHDVVRDVAIWIASSSEDECKSLVRSGIGLSEISIVELSSFPKRVSFMNNKITRLPDCVVQCSEASTLLLQGNFHLDRVPEKFLQGFESLRVLNMSRTRIHSLPLSLLQLGELRALLLGGCFYLEELPPLEGLSRLQVLDLSATRIRELPRGMENLSNLKQLNLSRTHYLKTIQAGIISRLSCLEVLDMTLSGYHLSVKREIEEEWTSFEELGCLERLLVLCIRFERIPCLSTEDLSWINRLRKFQFFIGPTANSLPTRHDKRRVTISGLNLSGEWIGWLLSNASSLVLNHCWGLNEMLEDLVINSVDCFAGLKSLTIASSNSSLRPGGGCTAHFDLLPNLEELYLQDLTYLESISELVGHLGLRFLRLKLIEVTRCSQMKHLLSCGYHIHTLPKLEVVKVSFCDKLDELFSYHSMQFIAPDPVVPSLRILELKYLPKLRTLCRHETWPHLEQVAVIKCNRLTMLFRTNKTADTIEEFREE</sequence>
<evidence type="ECO:0000256" key="1">
    <source>
        <dbReference type="ARBA" id="ARBA00008894"/>
    </source>
</evidence>
<gene>
    <name evidence="11" type="ORF">FH972_020431</name>
</gene>
<dbReference type="Pfam" id="PF00931">
    <property type="entry name" value="NB-ARC"/>
    <property type="match status" value="1"/>
</dbReference>
<comment type="similarity">
    <text evidence="1">Belongs to the disease resistance NB-LRR family.</text>
</comment>
<dbReference type="Gene3D" id="3.80.10.10">
    <property type="entry name" value="Ribonuclease Inhibitor"/>
    <property type="match status" value="2"/>
</dbReference>
<evidence type="ECO:0000259" key="8">
    <source>
        <dbReference type="Pfam" id="PF23247"/>
    </source>
</evidence>
<dbReference type="InterPro" id="IPR036388">
    <property type="entry name" value="WH-like_DNA-bd_sf"/>
</dbReference>
<dbReference type="InterPro" id="IPR027417">
    <property type="entry name" value="P-loop_NTPase"/>
</dbReference>
<evidence type="ECO:0000256" key="2">
    <source>
        <dbReference type="ARBA" id="ARBA00022614"/>
    </source>
</evidence>
<dbReference type="InterPro" id="IPR042197">
    <property type="entry name" value="Apaf_helical"/>
</dbReference>
<dbReference type="FunFam" id="3.40.50.300:FF:001091">
    <property type="entry name" value="Probable disease resistance protein At1g61300"/>
    <property type="match status" value="1"/>
</dbReference>
<keyword evidence="4" id="KW-0547">Nucleotide-binding</keyword>
<dbReference type="Gene3D" id="3.40.50.300">
    <property type="entry name" value="P-loop containing nucleotide triphosphate hydrolases"/>
    <property type="match status" value="1"/>
</dbReference>
<dbReference type="Pfam" id="PF23598">
    <property type="entry name" value="LRR_14"/>
    <property type="match status" value="1"/>
</dbReference>
<dbReference type="FunFam" id="1.10.10.10:FF:000322">
    <property type="entry name" value="Probable disease resistance protein At1g63360"/>
    <property type="match status" value="1"/>
</dbReference>
<dbReference type="PANTHER" id="PTHR33463:SF202">
    <property type="entry name" value="NB-ARC DOMAIN-CONTAINING PROTEIN"/>
    <property type="match status" value="1"/>
</dbReference>
<dbReference type="Pfam" id="PF23247">
    <property type="entry name" value="LRR_RPS2"/>
    <property type="match status" value="1"/>
</dbReference>
<dbReference type="SUPFAM" id="SSF52058">
    <property type="entry name" value="L domain-like"/>
    <property type="match status" value="1"/>
</dbReference>
<dbReference type="GO" id="GO:0005524">
    <property type="term" value="F:ATP binding"/>
    <property type="evidence" value="ECO:0007669"/>
    <property type="project" value="UniProtKB-KW"/>
</dbReference>
<evidence type="ECO:0000259" key="10">
    <source>
        <dbReference type="Pfam" id="PF23598"/>
    </source>
</evidence>
<proteinExistence type="inferred from homology"/>
<dbReference type="InterPro" id="IPR057135">
    <property type="entry name" value="At4g27190-like_LRR"/>
</dbReference>
<dbReference type="Gene3D" id="1.10.8.430">
    <property type="entry name" value="Helical domain of apoptotic protease-activating factors"/>
    <property type="match status" value="1"/>
</dbReference>
<feature type="domain" description="Disease resistance R13L4/SHOC-2-like LRR" evidence="10">
    <location>
        <begin position="554"/>
        <end position="704"/>
    </location>
</feature>
<evidence type="ECO:0000259" key="9">
    <source>
        <dbReference type="Pfam" id="PF23559"/>
    </source>
</evidence>
<dbReference type="Proteomes" id="UP000327013">
    <property type="component" value="Chromosome 8"/>
</dbReference>
<evidence type="ECO:0000256" key="3">
    <source>
        <dbReference type="ARBA" id="ARBA00022737"/>
    </source>
</evidence>
<dbReference type="GO" id="GO:0006952">
    <property type="term" value="P:defense response"/>
    <property type="evidence" value="ECO:0007669"/>
    <property type="project" value="UniProtKB-KW"/>
</dbReference>
<dbReference type="InterPro" id="IPR058922">
    <property type="entry name" value="WHD_DRP"/>
</dbReference>
<dbReference type="Gene3D" id="1.10.10.10">
    <property type="entry name" value="Winged helix-like DNA-binding domain superfamily/Winged helix DNA-binding domain"/>
    <property type="match status" value="1"/>
</dbReference>
<keyword evidence="12" id="KW-1185">Reference proteome</keyword>
<dbReference type="SUPFAM" id="SSF52540">
    <property type="entry name" value="P-loop containing nucleoside triphosphate hydrolases"/>
    <property type="match status" value="1"/>
</dbReference>
<evidence type="ECO:0000313" key="11">
    <source>
        <dbReference type="EMBL" id="KAE8125651.1"/>
    </source>
</evidence>
<dbReference type="Pfam" id="PF23559">
    <property type="entry name" value="WHD_DRP"/>
    <property type="match status" value="1"/>
</dbReference>
<feature type="domain" description="Disease resistance protein winged helix" evidence="9">
    <location>
        <begin position="412"/>
        <end position="479"/>
    </location>
</feature>
<reference evidence="11 12" key="1">
    <citation type="submission" date="2019-06" db="EMBL/GenBank/DDBJ databases">
        <title>A chromosomal-level reference genome of Carpinus fangiana (Coryloideae, Betulaceae).</title>
        <authorList>
            <person name="Yang X."/>
            <person name="Wang Z."/>
            <person name="Zhang L."/>
            <person name="Hao G."/>
            <person name="Liu J."/>
            <person name="Yang Y."/>
        </authorList>
    </citation>
    <scope>NUCLEOTIDE SEQUENCE [LARGE SCALE GENOMIC DNA]</scope>
    <source>
        <strain evidence="11">Cfa_2016G</strain>
        <tissue evidence="11">Leaf</tissue>
    </source>
</reference>
<keyword evidence="6" id="KW-0067">ATP-binding</keyword>
<feature type="domain" description="NB-ARC" evidence="7">
    <location>
        <begin position="165"/>
        <end position="323"/>
    </location>
</feature>
<dbReference type="InterPro" id="IPR032675">
    <property type="entry name" value="LRR_dom_sf"/>
</dbReference>
<dbReference type="SMART" id="SM00369">
    <property type="entry name" value="LRR_TYP"/>
    <property type="match status" value="2"/>
</dbReference>
<organism evidence="11 12">
    <name type="scientific">Carpinus fangiana</name>
    <dbReference type="NCBI Taxonomy" id="176857"/>
    <lineage>
        <taxon>Eukaryota</taxon>
        <taxon>Viridiplantae</taxon>
        <taxon>Streptophyta</taxon>
        <taxon>Embryophyta</taxon>
        <taxon>Tracheophyta</taxon>
        <taxon>Spermatophyta</taxon>
        <taxon>Magnoliopsida</taxon>
        <taxon>eudicotyledons</taxon>
        <taxon>Gunneridae</taxon>
        <taxon>Pentapetalae</taxon>
        <taxon>rosids</taxon>
        <taxon>fabids</taxon>
        <taxon>Fagales</taxon>
        <taxon>Betulaceae</taxon>
        <taxon>Carpinus</taxon>
    </lineage>
</organism>
<dbReference type="InterPro" id="IPR055414">
    <property type="entry name" value="LRR_R13L4/SHOC2-like"/>
</dbReference>
<dbReference type="PANTHER" id="PTHR33463">
    <property type="entry name" value="NB-ARC DOMAIN-CONTAINING PROTEIN-RELATED"/>
    <property type="match status" value="1"/>
</dbReference>
<evidence type="ECO:0000256" key="6">
    <source>
        <dbReference type="ARBA" id="ARBA00022840"/>
    </source>
</evidence>
<dbReference type="EMBL" id="CM017328">
    <property type="protein sequence ID" value="KAE8125651.1"/>
    <property type="molecule type" value="Genomic_DNA"/>
</dbReference>